<dbReference type="Proteomes" id="UP000076798">
    <property type="component" value="Unassembled WGS sequence"/>
</dbReference>
<accession>A0A165YKE3</accession>
<keyword evidence="3" id="KW-1185">Reference proteome</keyword>
<reference evidence="2 3" key="1">
    <citation type="journal article" date="2016" name="Mol. Biol. Evol.">
        <title>Comparative Genomics of Early-Diverging Mushroom-Forming Fungi Provides Insights into the Origins of Lignocellulose Decay Capabilities.</title>
        <authorList>
            <person name="Nagy L.G."/>
            <person name="Riley R."/>
            <person name="Tritt A."/>
            <person name="Adam C."/>
            <person name="Daum C."/>
            <person name="Floudas D."/>
            <person name="Sun H."/>
            <person name="Yadav J.S."/>
            <person name="Pangilinan J."/>
            <person name="Larsson K.H."/>
            <person name="Matsuura K."/>
            <person name="Barry K."/>
            <person name="Labutti K."/>
            <person name="Kuo R."/>
            <person name="Ohm R.A."/>
            <person name="Bhattacharya S.S."/>
            <person name="Shirouzu T."/>
            <person name="Yoshinaga Y."/>
            <person name="Martin F.M."/>
            <person name="Grigoriev I.V."/>
            <person name="Hibbett D.S."/>
        </authorList>
    </citation>
    <scope>NUCLEOTIDE SEQUENCE [LARGE SCALE GENOMIC DNA]</scope>
    <source>
        <strain evidence="2 3">HHB10207 ss-3</strain>
    </source>
</reference>
<feature type="compositionally biased region" description="Basic and acidic residues" evidence="1">
    <location>
        <begin position="7"/>
        <end position="22"/>
    </location>
</feature>
<evidence type="ECO:0000313" key="2">
    <source>
        <dbReference type="EMBL" id="KZT33339.1"/>
    </source>
</evidence>
<protein>
    <submittedName>
        <fullName evidence="2">Uncharacterized protein</fullName>
    </submittedName>
</protein>
<sequence>MSSILNKLKETVKSDRENKDSNEPEQQFSTQPHPAKTNNPADLTPAQPGQGMGYDENAIAFNTPGPYIPGDQVKSSLGQPQTRDELRARTAELNKEQ</sequence>
<feature type="region of interest" description="Disordered" evidence="1">
    <location>
        <begin position="1"/>
        <end position="97"/>
    </location>
</feature>
<feature type="compositionally biased region" description="Polar residues" evidence="1">
    <location>
        <begin position="24"/>
        <end position="41"/>
    </location>
</feature>
<evidence type="ECO:0000256" key="1">
    <source>
        <dbReference type="SAM" id="MobiDB-lite"/>
    </source>
</evidence>
<feature type="compositionally biased region" description="Basic and acidic residues" evidence="1">
    <location>
        <begin position="82"/>
        <end position="97"/>
    </location>
</feature>
<dbReference type="AlphaFoldDB" id="A0A165YKE3"/>
<proteinExistence type="predicted"/>
<organism evidence="2 3">
    <name type="scientific">Sistotremastrum suecicum HHB10207 ss-3</name>
    <dbReference type="NCBI Taxonomy" id="1314776"/>
    <lineage>
        <taxon>Eukaryota</taxon>
        <taxon>Fungi</taxon>
        <taxon>Dikarya</taxon>
        <taxon>Basidiomycota</taxon>
        <taxon>Agaricomycotina</taxon>
        <taxon>Agaricomycetes</taxon>
        <taxon>Sistotremastrales</taxon>
        <taxon>Sistotremastraceae</taxon>
        <taxon>Sistotremastrum</taxon>
    </lineage>
</organism>
<name>A0A165YKE3_9AGAM</name>
<gene>
    <name evidence="2" type="ORF">SISSUDRAFT_1054368</name>
</gene>
<evidence type="ECO:0000313" key="3">
    <source>
        <dbReference type="Proteomes" id="UP000076798"/>
    </source>
</evidence>
<dbReference type="EMBL" id="KV428248">
    <property type="protein sequence ID" value="KZT33339.1"/>
    <property type="molecule type" value="Genomic_DNA"/>
</dbReference>
<dbReference type="OrthoDB" id="2532734at2759"/>